<dbReference type="EMBL" id="CM009756">
    <property type="protein sequence ID" value="PUZ43914.1"/>
    <property type="molecule type" value="Genomic_DNA"/>
</dbReference>
<dbReference type="AlphaFoldDB" id="A0A2T7CKP9"/>
<feature type="region of interest" description="Disordered" evidence="1">
    <location>
        <begin position="11"/>
        <end position="31"/>
    </location>
</feature>
<organism evidence="2 3">
    <name type="scientific">Panicum hallii var. hallii</name>
    <dbReference type="NCBI Taxonomy" id="1504633"/>
    <lineage>
        <taxon>Eukaryota</taxon>
        <taxon>Viridiplantae</taxon>
        <taxon>Streptophyta</taxon>
        <taxon>Embryophyta</taxon>
        <taxon>Tracheophyta</taxon>
        <taxon>Spermatophyta</taxon>
        <taxon>Magnoliopsida</taxon>
        <taxon>Liliopsida</taxon>
        <taxon>Poales</taxon>
        <taxon>Poaceae</taxon>
        <taxon>PACMAD clade</taxon>
        <taxon>Panicoideae</taxon>
        <taxon>Panicodae</taxon>
        <taxon>Paniceae</taxon>
        <taxon>Panicinae</taxon>
        <taxon>Panicum</taxon>
        <taxon>Panicum sect. Panicum</taxon>
    </lineage>
</organism>
<evidence type="ECO:0000256" key="1">
    <source>
        <dbReference type="SAM" id="MobiDB-lite"/>
    </source>
</evidence>
<sequence length="78" mass="8347">MPSCWRALLQQQCSGPGPNGRLTPGRTSLASPEPELRRIDLLAHISNSKSAAAAAATSPHSVDHTAWRLRSLAVYASR</sequence>
<reference evidence="2 3" key="1">
    <citation type="submission" date="2018-04" db="EMBL/GenBank/DDBJ databases">
        <title>WGS assembly of Panicum hallii var. hallii HAL2.</title>
        <authorList>
            <person name="Lovell J."/>
            <person name="Jenkins J."/>
            <person name="Lowry D."/>
            <person name="Mamidi S."/>
            <person name="Sreedasyam A."/>
            <person name="Weng X."/>
            <person name="Barry K."/>
            <person name="Bonette J."/>
            <person name="Campitelli B."/>
            <person name="Daum C."/>
            <person name="Gordon S."/>
            <person name="Gould B."/>
            <person name="Lipzen A."/>
            <person name="MacQueen A."/>
            <person name="Palacio-Mejia J."/>
            <person name="Plott C."/>
            <person name="Shakirov E."/>
            <person name="Shu S."/>
            <person name="Yoshinaga Y."/>
            <person name="Zane M."/>
            <person name="Rokhsar D."/>
            <person name="Grimwood J."/>
            <person name="Schmutz J."/>
            <person name="Juenger T."/>
        </authorList>
    </citation>
    <scope>NUCLEOTIDE SEQUENCE [LARGE SCALE GENOMIC DNA]</scope>
    <source>
        <strain evidence="3">cv. HAL2</strain>
    </source>
</reference>
<keyword evidence="3" id="KW-1185">Reference proteome</keyword>
<accession>A0A2T7CKP9</accession>
<evidence type="ECO:0000313" key="2">
    <source>
        <dbReference type="EMBL" id="PUZ43914.1"/>
    </source>
</evidence>
<gene>
    <name evidence="2" type="ORF">GQ55_8G045000</name>
</gene>
<dbReference type="Proteomes" id="UP000244336">
    <property type="component" value="Chromosome 8"/>
</dbReference>
<name>A0A2T7CKP9_9POAL</name>
<evidence type="ECO:0000313" key="3">
    <source>
        <dbReference type="Proteomes" id="UP000244336"/>
    </source>
</evidence>
<proteinExistence type="predicted"/>
<protein>
    <submittedName>
        <fullName evidence="2">Uncharacterized protein</fullName>
    </submittedName>
</protein>
<dbReference type="Gramene" id="PUZ43914">
    <property type="protein sequence ID" value="PUZ43914"/>
    <property type="gene ID" value="GQ55_8G045000"/>
</dbReference>